<dbReference type="OrthoDB" id="2678560at2759"/>
<evidence type="ECO:0000313" key="3">
    <source>
        <dbReference type="Proteomes" id="UP000076532"/>
    </source>
</evidence>
<protein>
    <recommendedName>
        <fullName evidence="4">CCHC-type domain-containing protein</fullName>
    </recommendedName>
</protein>
<feature type="compositionally biased region" description="Pro residues" evidence="1">
    <location>
        <begin position="187"/>
        <end position="207"/>
    </location>
</feature>
<evidence type="ECO:0008006" key="4">
    <source>
        <dbReference type="Google" id="ProtNLM"/>
    </source>
</evidence>
<sequence length="401" mass="44436">MWLRKMEGFWDSPTDDTAKVGDITNSLEPGSTAEEWWLAVAATDRDTYTKALVLFKNRWPVKKKTKLAAPIQQVALRNLKLTEDELGAWVGTGKKRTYSHIVWVDKVKAMWKELNDPNGHLLDDIRSNMPQALLDCLALKAEDEYKGETFFEVIHLVPIDRVVRKAKADAQLHGVIELMSNLSGAPSPHPQQQPQPFYPSLPSPSPYYAPQQQTPAPAQPTAVHTPPGYHQLMTPAASSPNNPFADTTTPRQPNNFYNQVLQAPASPLEGLFDQTNGAEGMATFTSTALLSLSPGTLKLGSRECYNCGKLSQPPHVGNDCIDPNKILIHESQWRSYINRFMNPSGQQSSPGNNCRYNPQPAIIAQIGVTDDRVEFDTGVYPADLLQFSEGSFPGNGQESRR</sequence>
<dbReference type="EMBL" id="KV417558">
    <property type="protein sequence ID" value="KZP20042.1"/>
    <property type="molecule type" value="Genomic_DNA"/>
</dbReference>
<gene>
    <name evidence="2" type="ORF">FIBSPDRAFT_892219</name>
</gene>
<feature type="region of interest" description="Disordered" evidence="1">
    <location>
        <begin position="183"/>
        <end position="223"/>
    </location>
</feature>
<keyword evidence="3" id="KW-1185">Reference proteome</keyword>
<dbReference type="Proteomes" id="UP000076532">
    <property type="component" value="Unassembled WGS sequence"/>
</dbReference>
<accession>A0A166IPE7</accession>
<evidence type="ECO:0000256" key="1">
    <source>
        <dbReference type="SAM" id="MobiDB-lite"/>
    </source>
</evidence>
<feature type="compositionally biased region" description="Low complexity" evidence="1">
    <location>
        <begin position="208"/>
        <end position="223"/>
    </location>
</feature>
<evidence type="ECO:0000313" key="2">
    <source>
        <dbReference type="EMBL" id="KZP20042.1"/>
    </source>
</evidence>
<dbReference type="AlphaFoldDB" id="A0A166IPE7"/>
<organism evidence="2 3">
    <name type="scientific">Athelia psychrophila</name>
    <dbReference type="NCBI Taxonomy" id="1759441"/>
    <lineage>
        <taxon>Eukaryota</taxon>
        <taxon>Fungi</taxon>
        <taxon>Dikarya</taxon>
        <taxon>Basidiomycota</taxon>
        <taxon>Agaricomycotina</taxon>
        <taxon>Agaricomycetes</taxon>
        <taxon>Agaricomycetidae</taxon>
        <taxon>Atheliales</taxon>
        <taxon>Atheliaceae</taxon>
        <taxon>Athelia</taxon>
    </lineage>
</organism>
<reference evidence="2 3" key="1">
    <citation type="journal article" date="2016" name="Mol. Biol. Evol.">
        <title>Comparative Genomics of Early-Diverging Mushroom-Forming Fungi Provides Insights into the Origins of Lignocellulose Decay Capabilities.</title>
        <authorList>
            <person name="Nagy L.G."/>
            <person name="Riley R."/>
            <person name="Tritt A."/>
            <person name="Adam C."/>
            <person name="Daum C."/>
            <person name="Floudas D."/>
            <person name="Sun H."/>
            <person name="Yadav J.S."/>
            <person name="Pangilinan J."/>
            <person name="Larsson K.H."/>
            <person name="Matsuura K."/>
            <person name="Barry K."/>
            <person name="Labutti K."/>
            <person name="Kuo R."/>
            <person name="Ohm R.A."/>
            <person name="Bhattacharya S.S."/>
            <person name="Shirouzu T."/>
            <person name="Yoshinaga Y."/>
            <person name="Martin F.M."/>
            <person name="Grigoriev I.V."/>
            <person name="Hibbett D.S."/>
        </authorList>
    </citation>
    <scope>NUCLEOTIDE SEQUENCE [LARGE SCALE GENOMIC DNA]</scope>
    <source>
        <strain evidence="2 3">CBS 109695</strain>
    </source>
</reference>
<name>A0A166IPE7_9AGAM</name>
<proteinExistence type="predicted"/>